<dbReference type="GO" id="GO:0017116">
    <property type="term" value="F:single-stranded DNA helicase activity"/>
    <property type="evidence" value="ECO:0007669"/>
    <property type="project" value="TreeGrafter"/>
</dbReference>
<dbReference type="FunFam" id="3.40.50.300:FF:000826">
    <property type="entry name" value="Replicative DNA helicase Mcm"/>
    <property type="match status" value="1"/>
</dbReference>
<dbReference type="EMBL" id="KQ242057">
    <property type="protein sequence ID" value="KNC81210.1"/>
    <property type="molecule type" value="Genomic_DNA"/>
</dbReference>
<dbReference type="Pfam" id="PF17855">
    <property type="entry name" value="MCM_lid"/>
    <property type="match status" value="1"/>
</dbReference>
<dbReference type="GO" id="GO:0005634">
    <property type="term" value="C:nucleus"/>
    <property type="evidence" value="ECO:0007669"/>
    <property type="project" value="TreeGrafter"/>
</dbReference>
<reference evidence="7 8" key="1">
    <citation type="submission" date="2011-02" db="EMBL/GenBank/DDBJ databases">
        <title>The Genome Sequence of Sphaeroforma arctica JP610.</title>
        <authorList>
            <consortium name="The Broad Institute Genome Sequencing Platform"/>
            <person name="Russ C."/>
            <person name="Cuomo C."/>
            <person name="Young S.K."/>
            <person name="Zeng Q."/>
            <person name="Gargeya S."/>
            <person name="Alvarado L."/>
            <person name="Berlin A."/>
            <person name="Chapman S.B."/>
            <person name="Chen Z."/>
            <person name="Freedman E."/>
            <person name="Gellesch M."/>
            <person name="Goldberg J."/>
            <person name="Griggs A."/>
            <person name="Gujja S."/>
            <person name="Heilman E."/>
            <person name="Heiman D."/>
            <person name="Howarth C."/>
            <person name="Mehta T."/>
            <person name="Neiman D."/>
            <person name="Pearson M."/>
            <person name="Roberts A."/>
            <person name="Saif S."/>
            <person name="Shea T."/>
            <person name="Shenoy N."/>
            <person name="Sisk P."/>
            <person name="Stolte C."/>
            <person name="Sykes S."/>
            <person name="White J."/>
            <person name="Yandava C."/>
            <person name="Burger G."/>
            <person name="Gray M.W."/>
            <person name="Holland P.W.H."/>
            <person name="King N."/>
            <person name="Lang F.B.F."/>
            <person name="Roger A.J."/>
            <person name="Ruiz-Trillo I."/>
            <person name="Haas B."/>
            <person name="Nusbaum C."/>
            <person name="Birren B."/>
        </authorList>
    </citation>
    <scope>NUCLEOTIDE SEQUENCE [LARGE SCALE GENOMIC DNA]</scope>
    <source>
        <strain evidence="7 8">JP610</strain>
    </source>
</reference>
<dbReference type="Pfam" id="PF00493">
    <property type="entry name" value="MCM"/>
    <property type="match status" value="1"/>
</dbReference>
<accession>A0A0L0FWJ8</accession>
<comment type="similarity">
    <text evidence="5">Belongs to the MCM family.</text>
</comment>
<dbReference type="PROSITE" id="PS50051">
    <property type="entry name" value="MCM_2"/>
    <property type="match status" value="1"/>
</dbReference>
<keyword evidence="8" id="KW-1185">Reference proteome</keyword>
<evidence type="ECO:0000313" key="8">
    <source>
        <dbReference type="Proteomes" id="UP000054560"/>
    </source>
</evidence>
<keyword evidence="4 5" id="KW-0238">DNA-binding</keyword>
<evidence type="ECO:0000259" key="6">
    <source>
        <dbReference type="PROSITE" id="PS50051"/>
    </source>
</evidence>
<keyword evidence="3 5" id="KW-0067">ATP-binding</keyword>
<dbReference type="SUPFAM" id="SSF52540">
    <property type="entry name" value="P-loop containing nucleoside triphosphate hydrolases"/>
    <property type="match status" value="1"/>
</dbReference>
<dbReference type="InterPro" id="IPR041562">
    <property type="entry name" value="MCM_lid"/>
</dbReference>
<dbReference type="Gene3D" id="3.40.50.300">
    <property type="entry name" value="P-loop containing nucleotide triphosphate hydrolases"/>
    <property type="match status" value="1"/>
</dbReference>
<dbReference type="GO" id="GO:0006271">
    <property type="term" value="P:DNA strand elongation involved in DNA replication"/>
    <property type="evidence" value="ECO:0007669"/>
    <property type="project" value="TreeGrafter"/>
</dbReference>
<dbReference type="InterPro" id="IPR031327">
    <property type="entry name" value="MCM"/>
</dbReference>
<dbReference type="PANTHER" id="PTHR11630">
    <property type="entry name" value="DNA REPLICATION LICENSING FACTOR MCM FAMILY MEMBER"/>
    <property type="match status" value="1"/>
</dbReference>
<evidence type="ECO:0000313" key="7">
    <source>
        <dbReference type="EMBL" id="KNC81210.1"/>
    </source>
</evidence>
<evidence type="ECO:0000256" key="3">
    <source>
        <dbReference type="ARBA" id="ARBA00022840"/>
    </source>
</evidence>
<dbReference type="InterPro" id="IPR001208">
    <property type="entry name" value="MCM_dom"/>
</dbReference>
<gene>
    <name evidence="7" type="ORF">SARC_06457</name>
</gene>
<dbReference type="PRINTS" id="PR01657">
    <property type="entry name" value="MCMFAMILY"/>
</dbReference>
<keyword evidence="2 5" id="KW-0547">Nucleotide-binding</keyword>
<dbReference type="STRING" id="667725.A0A0L0FWJ8"/>
<dbReference type="PANTHER" id="PTHR11630:SF26">
    <property type="entry name" value="DNA REPLICATION LICENSING FACTOR MCM7"/>
    <property type="match status" value="1"/>
</dbReference>
<organism evidence="7 8">
    <name type="scientific">Sphaeroforma arctica JP610</name>
    <dbReference type="NCBI Taxonomy" id="667725"/>
    <lineage>
        <taxon>Eukaryota</taxon>
        <taxon>Ichthyosporea</taxon>
        <taxon>Ichthyophonida</taxon>
        <taxon>Sphaeroforma</taxon>
    </lineage>
</organism>
<name>A0A0L0FWJ8_9EUKA</name>
<dbReference type="GO" id="GO:0000727">
    <property type="term" value="P:double-strand break repair via break-induced replication"/>
    <property type="evidence" value="ECO:0007669"/>
    <property type="project" value="TreeGrafter"/>
</dbReference>
<dbReference type="PROSITE" id="PS00847">
    <property type="entry name" value="MCM_1"/>
    <property type="match status" value="1"/>
</dbReference>
<dbReference type="SMART" id="SM00350">
    <property type="entry name" value="MCM"/>
    <property type="match status" value="1"/>
</dbReference>
<evidence type="ECO:0000256" key="4">
    <source>
        <dbReference type="ARBA" id="ARBA00023125"/>
    </source>
</evidence>
<dbReference type="EC" id="3.6.4.12" evidence="1"/>
<evidence type="ECO:0000256" key="5">
    <source>
        <dbReference type="RuleBase" id="RU004070"/>
    </source>
</evidence>
<protein>
    <recommendedName>
        <fullName evidence="1">DNA helicase</fullName>
        <ecNumber evidence="1">3.6.4.12</ecNumber>
    </recommendedName>
</protein>
<dbReference type="GO" id="GO:0005524">
    <property type="term" value="F:ATP binding"/>
    <property type="evidence" value="ECO:0007669"/>
    <property type="project" value="UniProtKB-KW"/>
</dbReference>
<dbReference type="OrthoDB" id="3207464at2759"/>
<evidence type="ECO:0000256" key="1">
    <source>
        <dbReference type="ARBA" id="ARBA00012551"/>
    </source>
</evidence>
<dbReference type="GO" id="GO:0042555">
    <property type="term" value="C:MCM complex"/>
    <property type="evidence" value="ECO:0007669"/>
    <property type="project" value="TreeGrafter"/>
</dbReference>
<dbReference type="GO" id="GO:0006270">
    <property type="term" value="P:DNA replication initiation"/>
    <property type="evidence" value="ECO:0007669"/>
    <property type="project" value="TreeGrafter"/>
</dbReference>
<dbReference type="GeneID" id="25906961"/>
<evidence type="ECO:0000256" key="2">
    <source>
        <dbReference type="ARBA" id="ARBA00022741"/>
    </source>
</evidence>
<dbReference type="InterPro" id="IPR027417">
    <property type="entry name" value="P-loop_NTPase"/>
</dbReference>
<dbReference type="RefSeq" id="XP_014155112.1">
    <property type="nucleotide sequence ID" value="XM_014299637.1"/>
</dbReference>
<dbReference type="InterPro" id="IPR018525">
    <property type="entry name" value="MCM_CS"/>
</dbReference>
<dbReference type="AlphaFoldDB" id="A0A0L0FWJ8"/>
<sequence>MKQQGAAKNVVSDEMRAKVLEFRQDEDWYDKLAQSIAPEIFGHEDIKKALILSLAGGSARALDDGMKIRGDINICLMGDPGVAKSQLLRHLCSLSPRGIYTTGRGSSGVGLTAAITRDVVTDELVLEGGALVLADEGVCAIDEFDKMDESDRTAIYEVMEQQTISIAKAGITTTLNARAAILAAANPLYGRYNVSKSITENINLPTALLSRFDLLFLLLDRPDNTQDRRLAEHVAHVHTNLRPPELGFEPVDGEMIRAYMIMAKELTPTVPARLAERIVEEYSLMRQQHSEQFGIKATPRSLLAILRLSTARARLRFAPAIEEEDVDEAFRLINVSKASLEDMEKNTKKRNPGTIINDIFDIVRNLLERTPHKIISYDKAKKAVLGRDFTQSNFEMCLNSYIAAGVLIIDDSNTVIKFAREEMDE</sequence>
<proteinExistence type="inferred from homology"/>
<dbReference type="GO" id="GO:0003697">
    <property type="term" value="F:single-stranded DNA binding"/>
    <property type="evidence" value="ECO:0007669"/>
    <property type="project" value="TreeGrafter"/>
</dbReference>
<dbReference type="Proteomes" id="UP000054560">
    <property type="component" value="Unassembled WGS sequence"/>
</dbReference>
<dbReference type="eggNOG" id="KOG0482">
    <property type="taxonomic scope" value="Eukaryota"/>
</dbReference>
<feature type="domain" description="MCM C-terminal AAA(+) ATPase" evidence="6">
    <location>
        <begin position="28"/>
        <end position="234"/>
    </location>
</feature>